<evidence type="ECO:0000313" key="1">
    <source>
        <dbReference type="EMBL" id="KAK2876171.1"/>
    </source>
</evidence>
<dbReference type="Proteomes" id="UP001187343">
    <property type="component" value="Unassembled WGS sequence"/>
</dbReference>
<organism evidence="1 2">
    <name type="scientific">Cirrhinus molitorella</name>
    <name type="common">mud carp</name>
    <dbReference type="NCBI Taxonomy" id="172907"/>
    <lineage>
        <taxon>Eukaryota</taxon>
        <taxon>Metazoa</taxon>
        <taxon>Chordata</taxon>
        <taxon>Craniata</taxon>
        <taxon>Vertebrata</taxon>
        <taxon>Euteleostomi</taxon>
        <taxon>Actinopterygii</taxon>
        <taxon>Neopterygii</taxon>
        <taxon>Teleostei</taxon>
        <taxon>Ostariophysi</taxon>
        <taxon>Cypriniformes</taxon>
        <taxon>Cyprinidae</taxon>
        <taxon>Labeoninae</taxon>
        <taxon>Labeonini</taxon>
        <taxon>Cirrhinus</taxon>
    </lineage>
</organism>
<evidence type="ECO:0000313" key="2">
    <source>
        <dbReference type="Proteomes" id="UP001187343"/>
    </source>
</evidence>
<name>A0AA88TGT4_9TELE</name>
<dbReference type="AlphaFoldDB" id="A0AA88TGT4"/>
<dbReference type="EMBL" id="JAUYZG010000020">
    <property type="protein sequence ID" value="KAK2876171.1"/>
    <property type="molecule type" value="Genomic_DNA"/>
</dbReference>
<accession>A0AA88TGT4</accession>
<reference evidence="1" key="1">
    <citation type="submission" date="2023-08" db="EMBL/GenBank/DDBJ databases">
        <title>Chromosome-level Genome Assembly of mud carp (Cirrhinus molitorella).</title>
        <authorList>
            <person name="Liu H."/>
        </authorList>
    </citation>
    <scope>NUCLEOTIDE SEQUENCE</scope>
    <source>
        <strain evidence="1">Prfri</strain>
        <tissue evidence="1">Muscle</tissue>
    </source>
</reference>
<protein>
    <submittedName>
        <fullName evidence="1">Uncharacterized protein</fullName>
    </submittedName>
</protein>
<comment type="caution">
    <text evidence="1">The sequence shown here is derived from an EMBL/GenBank/DDBJ whole genome shotgun (WGS) entry which is preliminary data.</text>
</comment>
<keyword evidence="2" id="KW-1185">Reference proteome</keyword>
<proteinExistence type="predicted"/>
<gene>
    <name evidence="1" type="ORF">Q8A67_020267</name>
</gene>
<sequence>MRKRTEGKQETLVCGNHKRRWEGDGERLTEGTEERRRSVLANLHSMLEEALTLSDSKAVMEIYAQAPRTEQGKGGGV</sequence>